<gene>
    <name evidence="2" type="ORF">HaLaN_10070</name>
</gene>
<evidence type="ECO:0000313" key="3">
    <source>
        <dbReference type="Proteomes" id="UP000485058"/>
    </source>
</evidence>
<comment type="caution">
    <text evidence="2">The sequence shown here is derived from an EMBL/GenBank/DDBJ whole genome shotgun (WGS) entry which is preliminary data.</text>
</comment>
<reference evidence="2 3" key="1">
    <citation type="submission" date="2020-02" db="EMBL/GenBank/DDBJ databases">
        <title>Draft genome sequence of Haematococcus lacustris strain NIES-144.</title>
        <authorList>
            <person name="Morimoto D."/>
            <person name="Nakagawa S."/>
            <person name="Yoshida T."/>
            <person name="Sawayama S."/>
        </authorList>
    </citation>
    <scope>NUCLEOTIDE SEQUENCE [LARGE SCALE GENOMIC DNA]</scope>
    <source>
        <strain evidence="2 3">NIES-144</strain>
    </source>
</reference>
<dbReference type="InterPro" id="IPR001199">
    <property type="entry name" value="Cyt_B5-like_heme/steroid-bd"/>
</dbReference>
<name>A0A699YV12_HAELA</name>
<dbReference type="Pfam" id="PF00173">
    <property type="entry name" value="Cyt-b5"/>
    <property type="match status" value="1"/>
</dbReference>
<dbReference type="InterPro" id="IPR036400">
    <property type="entry name" value="Cyt_B5-like_heme/steroid_sf"/>
</dbReference>
<keyword evidence="3" id="KW-1185">Reference proteome</keyword>
<evidence type="ECO:0000313" key="2">
    <source>
        <dbReference type="EMBL" id="GFH14087.1"/>
    </source>
</evidence>
<dbReference type="Gene3D" id="3.10.120.10">
    <property type="entry name" value="Cytochrome b5-like heme/steroid binding domain"/>
    <property type="match status" value="1"/>
</dbReference>
<organism evidence="2 3">
    <name type="scientific">Haematococcus lacustris</name>
    <name type="common">Green alga</name>
    <name type="synonym">Haematococcus pluvialis</name>
    <dbReference type="NCBI Taxonomy" id="44745"/>
    <lineage>
        <taxon>Eukaryota</taxon>
        <taxon>Viridiplantae</taxon>
        <taxon>Chlorophyta</taxon>
        <taxon>core chlorophytes</taxon>
        <taxon>Chlorophyceae</taxon>
        <taxon>CS clade</taxon>
        <taxon>Chlamydomonadales</taxon>
        <taxon>Haematococcaceae</taxon>
        <taxon>Haematococcus</taxon>
    </lineage>
</organism>
<sequence>QIMDGMVLDVTRWLPEHPGGSSIIPRQALNRDSSRFFEIYHATRESFLYLREFYRGEIHQDDIPCIPP</sequence>
<dbReference type="SUPFAM" id="SSF55856">
    <property type="entry name" value="Cytochrome b5-like heme/steroid binding domain"/>
    <property type="match status" value="1"/>
</dbReference>
<proteinExistence type="predicted"/>
<protein>
    <submittedName>
        <fullName evidence="2">Cytochrome b5</fullName>
    </submittedName>
</protein>
<feature type="domain" description="Cytochrome b5 heme-binding" evidence="1">
    <location>
        <begin position="1"/>
        <end position="59"/>
    </location>
</feature>
<dbReference type="AlphaFoldDB" id="A0A699YV12"/>
<dbReference type="PROSITE" id="PS50255">
    <property type="entry name" value="CYTOCHROME_B5_2"/>
    <property type="match status" value="1"/>
</dbReference>
<accession>A0A699YV12</accession>
<feature type="non-terminal residue" evidence="2">
    <location>
        <position position="68"/>
    </location>
</feature>
<dbReference type="Proteomes" id="UP000485058">
    <property type="component" value="Unassembled WGS sequence"/>
</dbReference>
<feature type="non-terminal residue" evidence="2">
    <location>
        <position position="1"/>
    </location>
</feature>
<dbReference type="EMBL" id="BLLF01000684">
    <property type="protein sequence ID" value="GFH14087.1"/>
    <property type="molecule type" value="Genomic_DNA"/>
</dbReference>
<evidence type="ECO:0000259" key="1">
    <source>
        <dbReference type="PROSITE" id="PS50255"/>
    </source>
</evidence>